<evidence type="ECO:0000313" key="2">
    <source>
        <dbReference type="Proteomes" id="UP000265618"/>
    </source>
</evidence>
<name>A0A391P134_9EUKA</name>
<evidence type="ECO:0000313" key="1">
    <source>
        <dbReference type="EMBL" id="GCA62352.1"/>
    </source>
</evidence>
<sequence length="358" mass="39339">MECDTPESLEQTQIPVGWRDARLHLPQRHPLTLLGREALCPSEGGTEATFIKPVPTETVGSAQALLDQVKTVDTSMLPVHLANLSTYLPLASQVTRGVTALQGFTQKYSETQIVTCDCTGLLQTLAGIYNPLSSARQALSSLDFDATLSVTYVQTVSGILSELDSIRPIPLPLDTTNLSLAEMRLYYRGERFNDEVRTLFTLGDTLIEHQDSIHSCTTALADVGDIDTEGTRQLMQKGESLLALLATLAPRQQVALTLLGELAAVPTVSEADVSDTLSALERLEAGKGGRKWKGNHNTRAYPAVYRRTMDRATHTTLASLQQRLCYQRHSQQKRERIREALLEYTCFPAVAAALQMVQ</sequence>
<reference evidence="1 2" key="1">
    <citation type="journal article" date="2018" name="PLoS ONE">
        <title>The draft genome of Kipferlia bialata reveals reductive genome evolution in fornicate parasites.</title>
        <authorList>
            <person name="Tanifuji G."/>
            <person name="Takabayashi S."/>
            <person name="Kume K."/>
            <person name="Takagi M."/>
            <person name="Nakayama T."/>
            <person name="Kamikawa R."/>
            <person name="Inagaki Y."/>
            <person name="Hashimoto T."/>
        </authorList>
    </citation>
    <scope>NUCLEOTIDE SEQUENCE [LARGE SCALE GENOMIC DNA]</scope>
    <source>
        <strain evidence="1">NY0173</strain>
    </source>
</reference>
<dbReference type="EMBL" id="BDIP01000537">
    <property type="protein sequence ID" value="GCA62352.1"/>
    <property type="molecule type" value="Genomic_DNA"/>
</dbReference>
<dbReference type="AlphaFoldDB" id="A0A391P134"/>
<proteinExistence type="predicted"/>
<keyword evidence="2" id="KW-1185">Reference proteome</keyword>
<gene>
    <name evidence="1" type="ORF">KIPB_002976</name>
</gene>
<accession>A0A391P134</accession>
<dbReference type="Proteomes" id="UP000265618">
    <property type="component" value="Unassembled WGS sequence"/>
</dbReference>
<protein>
    <submittedName>
        <fullName evidence="1">Uncharacterized protein</fullName>
    </submittedName>
</protein>
<organism evidence="1 2">
    <name type="scientific">Kipferlia bialata</name>
    <dbReference type="NCBI Taxonomy" id="797122"/>
    <lineage>
        <taxon>Eukaryota</taxon>
        <taxon>Metamonada</taxon>
        <taxon>Carpediemonas-like organisms</taxon>
        <taxon>Kipferlia</taxon>
    </lineage>
</organism>
<comment type="caution">
    <text evidence="1">The sequence shown here is derived from an EMBL/GenBank/DDBJ whole genome shotgun (WGS) entry which is preliminary data.</text>
</comment>